<organism evidence="2 4">
    <name type="scientific">Plasmodiophora brassicae</name>
    <name type="common">Clubroot disease agent</name>
    <dbReference type="NCBI Taxonomy" id="37360"/>
    <lineage>
        <taxon>Eukaryota</taxon>
        <taxon>Sar</taxon>
        <taxon>Rhizaria</taxon>
        <taxon>Endomyxa</taxon>
        <taxon>Phytomyxea</taxon>
        <taxon>Plasmodiophorida</taxon>
        <taxon>Plasmodiophoridae</taxon>
        <taxon>Plasmodiophora</taxon>
    </lineage>
</organism>
<evidence type="ECO:0000256" key="1">
    <source>
        <dbReference type="SAM" id="MobiDB-lite"/>
    </source>
</evidence>
<accession>A0A0G4J8S5</accession>
<feature type="region of interest" description="Disordered" evidence="1">
    <location>
        <begin position="98"/>
        <end position="119"/>
    </location>
</feature>
<evidence type="ECO:0000313" key="2">
    <source>
        <dbReference type="EMBL" id="CEP03937.1"/>
    </source>
</evidence>
<keyword evidence="3" id="KW-0496">Mitochondrion</keyword>
<keyword evidence="4" id="KW-1185">Reference proteome</keyword>
<reference evidence="3 5" key="2">
    <citation type="submission" date="2018-03" db="EMBL/GenBank/DDBJ databases">
        <authorList>
            <person name="Fogelqvist J."/>
        </authorList>
    </citation>
    <scope>NUCLEOTIDE SEQUENCE [LARGE SCALE GENOMIC DNA]</scope>
</reference>
<dbReference type="EMBL" id="OVEO01000012">
    <property type="protein sequence ID" value="SPQ99897.1"/>
    <property type="molecule type" value="Genomic_DNA"/>
</dbReference>
<dbReference type="Proteomes" id="UP000290189">
    <property type="component" value="Unassembled WGS sequence"/>
</dbReference>
<evidence type="ECO:0000313" key="5">
    <source>
        <dbReference type="Proteomes" id="UP000290189"/>
    </source>
</evidence>
<evidence type="ECO:0000313" key="4">
    <source>
        <dbReference type="Proteomes" id="UP000039324"/>
    </source>
</evidence>
<name>A0A0G4J8S5_PLABS</name>
<evidence type="ECO:0000313" key="3">
    <source>
        <dbReference type="EMBL" id="SPQ99897.1"/>
    </source>
</evidence>
<dbReference type="EMBL" id="CDSF01000155">
    <property type="protein sequence ID" value="CEP03937.1"/>
    <property type="molecule type" value="Genomic_DNA"/>
</dbReference>
<gene>
    <name evidence="2" type="ORF">PBRA_003544</name>
    <name evidence="3" type="ORF">PLBR_LOCUS7112</name>
</gene>
<geneLocation type="mitochondrion" evidence="3"/>
<protein>
    <submittedName>
        <fullName evidence="2">Uncharacterized protein</fullName>
    </submittedName>
</protein>
<dbReference type="AlphaFoldDB" id="A0A0G4J8S5"/>
<reference evidence="2 4" key="1">
    <citation type="submission" date="2015-02" db="EMBL/GenBank/DDBJ databases">
        <authorList>
            <person name="Chooi Y.-H."/>
        </authorList>
    </citation>
    <scope>NUCLEOTIDE SEQUENCE [LARGE SCALE GENOMIC DNA]</scope>
    <source>
        <strain evidence="2">E3</strain>
    </source>
</reference>
<sequence length="119" mass="12908">MVAACARMQLGMEMCLSWLLDMVTVKRPPSKPMDSMAGPDRLDDDQVGRAKVPSVVGEPDVFDDDIVLDIAYDDDDLYHDEGAPTQVDFDWNCLKAPAPTRIEPGAAPPVQAPGPGHDD</sequence>
<dbReference type="Proteomes" id="UP000039324">
    <property type="component" value="Unassembled WGS sequence"/>
</dbReference>
<proteinExistence type="predicted"/>